<organism evidence="6 7">
    <name type="scientific">Akkermansia glycaniphila</name>
    <dbReference type="NCBI Taxonomy" id="1679444"/>
    <lineage>
        <taxon>Bacteria</taxon>
        <taxon>Pseudomonadati</taxon>
        <taxon>Verrucomicrobiota</taxon>
        <taxon>Verrucomicrobiia</taxon>
        <taxon>Verrucomicrobiales</taxon>
        <taxon>Akkermansiaceae</taxon>
        <taxon>Akkermansia</taxon>
    </lineage>
</organism>
<dbReference type="InterPro" id="IPR050465">
    <property type="entry name" value="UPF0194_transport"/>
</dbReference>
<accession>A0A1C7PDL2</accession>
<gene>
    <name evidence="6" type="ORF">PYTT_1958</name>
</gene>
<keyword evidence="7" id="KW-1185">Reference proteome</keyword>
<evidence type="ECO:0000259" key="5">
    <source>
        <dbReference type="Pfam" id="PF25954"/>
    </source>
</evidence>
<dbReference type="PANTHER" id="PTHR32347">
    <property type="entry name" value="EFFLUX SYSTEM COMPONENT YKNX-RELATED"/>
    <property type="match status" value="1"/>
</dbReference>
<keyword evidence="2" id="KW-0175">Coiled coil</keyword>
<evidence type="ECO:0000259" key="4">
    <source>
        <dbReference type="Pfam" id="PF25917"/>
    </source>
</evidence>
<proteinExistence type="predicted"/>
<sequence>MSKHLKAISLGSMALVAVGGILWGIWYVRGKHSVATDDCRVEASIVSVGSKLSERVLRVAVQEGETVRKGQVLAELDARSLAARTSAVESRVALMKARYDEVMAGARPHEIESQRAKTAQAAATLERAHRDYERIEKLVADNAGISVADRDAVRAAYLAAKAARDAEQENLDLKLEGCREEEKRSAKAQWEAAQAELDELKVLSEECVIKSPVDGMIAQKLVHEGEVVNTGQKLFSIVDGSDIWLNVRVEETKIGHIRLGQDVQFTIDGYADREFHGKVYEIGATTCATFSLISTENVSGYFTKVMQRIPVKVSLPKEQPYVVFRPGMQGQVNIAL</sequence>
<dbReference type="AlphaFoldDB" id="A0A1C7PDL2"/>
<dbReference type="GO" id="GO:0055085">
    <property type="term" value="P:transmembrane transport"/>
    <property type="evidence" value="ECO:0007669"/>
    <property type="project" value="InterPro"/>
</dbReference>
<keyword evidence="3" id="KW-1133">Transmembrane helix</keyword>
<keyword evidence="3" id="KW-0472">Membrane</keyword>
<feature type="transmembrane region" description="Helical" evidence="3">
    <location>
        <begin position="7"/>
        <end position="28"/>
    </location>
</feature>
<reference evidence="7" key="1">
    <citation type="submission" date="2016-09" db="EMBL/GenBank/DDBJ databases">
        <authorList>
            <person name="Koehorst J."/>
        </authorList>
    </citation>
    <scope>NUCLEOTIDE SEQUENCE [LARGE SCALE GENOMIC DNA]</scope>
</reference>
<dbReference type="Gene3D" id="1.10.287.470">
    <property type="entry name" value="Helix hairpin bin"/>
    <property type="match status" value="1"/>
</dbReference>
<dbReference type="PANTHER" id="PTHR32347:SF23">
    <property type="entry name" value="BLL5650 PROTEIN"/>
    <property type="match status" value="1"/>
</dbReference>
<evidence type="ECO:0000256" key="1">
    <source>
        <dbReference type="ARBA" id="ARBA00004196"/>
    </source>
</evidence>
<dbReference type="STRING" id="1679444.PYTT_1958"/>
<feature type="domain" description="Multidrug resistance protein MdtA-like barrel-sandwich hybrid" evidence="4">
    <location>
        <begin position="45"/>
        <end position="238"/>
    </location>
</feature>
<dbReference type="SUPFAM" id="SSF111369">
    <property type="entry name" value="HlyD-like secretion proteins"/>
    <property type="match status" value="1"/>
</dbReference>
<dbReference type="Pfam" id="PF25954">
    <property type="entry name" value="Beta-barrel_RND_2"/>
    <property type="match status" value="1"/>
</dbReference>
<dbReference type="OrthoDB" id="9811754at2"/>
<dbReference type="Proteomes" id="UP000176204">
    <property type="component" value="Chromosome I"/>
</dbReference>
<feature type="domain" description="CusB-like beta-barrel" evidence="5">
    <location>
        <begin position="243"/>
        <end position="282"/>
    </location>
</feature>
<dbReference type="GO" id="GO:0030313">
    <property type="term" value="C:cell envelope"/>
    <property type="evidence" value="ECO:0007669"/>
    <property type="project" value="UniProtKB-SubCell"/>
</dbReference>
<dbReference type="InterPro" id="IPR058625">
    <property type="entry name" value="MdtA-like_BSH"/>
</dbReference>
<evidence type="ECO:0000256" key="2">
    <source>
        <dbReference type="ARBA" id="ARBA00023054"/>
    </source>
</evidence>
<evidence type="ECO:0000256" key="3">
    <source>
        <dbReference type="SAM" id="Phobius"/>
    </source>
</evidence>
<dbReference type="RefSeq" id="WP_067777928.1">
    <property type="nucleotide sequence ID" value="NZ_LT629973.1"/>
</dbReference>
<dbReference type="Gene3D" id="2.40.30.170">
    <property type="match status" value="1"/>
</dbReference>
<dbReference type="Pfam" id="PF25917">
    <property type="entry name" value="BSH_RND"/>
    <property type="match status" value="1"/>
</dbReference>
<evidence type="ECO:0000313" key="7">
    <source>
        <dbReference type="Proteomes" id="UP000176204"/>
    </source>
</evidence>
<dbReference type="EMBL" id="LT629973">
    <property type="protein sequence ID" value="SEH94519.1"/>
    <property type="molecule type" value="Genomic_DNA"/>
</dbReference>
<protein>
    <submittedName>
        <fullName evidence="6">Hlyd membrane-fusion protein of t1ss</fullName>
    </submittedName>
</protein>
<dbReference type="InterPro" id="IPR058792">
    <property type="entry name" value="Beta-barrel_RND_2"/>
</dbReference>
<keyword evidence="3" id="KW-0812">Transmembrane</keyword>
<dbReference type="Gene3D" id="2.40.50.100">
    <property type="match status" value="1"/>
</dbReference>
<dbReference type="KEGG" id="agl:PYTT_1958"/>
<comment type="subcellular location">
    <subcellularLocation>
        <location evidence="1">Cell envelope</location>
    </subcellularLocation>
</comment>
<evidence type="ECO:0000313" key="6">
    <source>
        <dbReference type="EMBL" id="SEH94519.1"/>
    </source>
</evidence>
<name>A0A1C7PDL2_9BACT</name>